<keyword evidence="2" id="KW-1185">Reference proteome</keyword>
<dbReference type="RefSeq" id="WP_163570959.1">
    <property type="nucleotide sequence ID" value="NZ_BAAANY010000043.1"/>
</dbReference>
<name>A0ABN2J7Z5_9ACTN</name>
<reference evidence="1 2" key="1">
    <citation type="journal article" date="2019" name="Int. J. Syst. Evol. Microbiol.">
        <title>The Global Catalogue of Microorganisms (GCM) 10K type strain sequencing project: providing services to taxonomists for standard genome sequencing and annotation.</title>
        <authorList>
            <consortium name="The Broad Institute Genomics Platform"/>
            <consortium name="The Broad Institute Genome Sequencing Center for Infectious Disease"/>
            <person name="Wu L."/>
            <person name="Ma J."/>
        </authorList>
    </citation>
    <scope>NUCLEOTIDE SEQUENCE [LARGE SCALE GENOMIC DNA]</scope>
    <source>
        <strain evidence="1 2">JCM 14718</strain>
    </source>
</reference>
<evidence type="ECO:0000313" key="1">
    <source>
        <dbReference type="EMBL" id="GAA1719820.1"/>
    </source>
</evidence>
<accession>A0ABN2J7Z5</accession>
<dbReference type="Proteomes" id="UP001500618">
    <property type="component" value="Unassembled WGS sequence"/>
</dbReference>
<evidence type="ECO:0008006" key="3">
    <source>
        <dbReference type="Google" id="ProtNLM"/>
    </source>
</evidence>
<dbReference type="SUPFAM" id="SSF51735">
    <property type="entry name" value="NAD(P)-binding Rossmann-fold domains"/>
    <property type="match status" value="1"/>
</dbReference>
<protein>
    <recommendedName>
        <fullName evidence="3">SDR family oxidoreductase</fullName>
    </recommendedName>
</protein>
<dbReference type="EMBL" id="BAAANY010000043">
    <property type="protein sequence ID" value="GAA1719820.1"/>
    <property type="molecule type" value="Genomic_DNA"/>
</dbReference>
<evidence type="ECO:0000313" key="2">
    <source>
        <dbReference type="Proteomes" id="UP001500618"/>
    </source>
</evidence>
<sequence length="65" mass="6650">MTANAIAPALIDGTDMTENLPDGVPRVPVGRYGRAAEVADLAMAVLSNGYLAGQVLLMDGGLHPT</sequence>
<dbReference type="Gene3D" id="3.40.50.720">
    <property type="entry name" value="NAD(P)-binding Rossmann-like Domain"/>
    <property type="match status" value="1"/>
</dbReference>
<gene>
    <name evidence="1" type="ORF">GCM10009765_80210</name>
</gene>
<proteinExistence type="predicted"/>
<organism evidence="1 2">
    <name type="scientific">Fodinicola feengrottensis</name>
    <dbReference type="NCBI Taxonomy" id="435914"/>
    <lineage>
        <taxon>Bacteria</taxon>
        <taxon>Bacillati</taxon>
        <taxon>Actinomycetota</taxon>
        <taxon>Actinomycetes</taxon>
        <taxon>Mycobacteriales</taxon>
        <taxon>Fodinicola</taxon>
    </lineage>
</organism>
<dbReference type="InterPro" id="IPR036291">
    <property type="entry name" value="NAD(P)-bd_dom_sf"/>
</dbReference>
<comment type="caution">
    <text evidence="1">The sequence shown here is derived from an EMBL/GenBank/DDBJ whole genome shotgun (WGS) entry which is preliminary data.</text>
</comment>